<feature type="transmembrane region" description="Helical" evidence="9">
    <location>
        <begin position="12"/>
        <end position="38"/>
    </location>
</feature>
<dbReference type="GO" id="GO:0022857">
    <property type="term" value="F:transmembrane transporter activity"/>
    <property type="evidence" value="ECO:0007669"/>
    <property type="project" value="UniProtKB-UniRule"/>
</dbReference>
<comment type="caution">
    <text evidence="11">The sequence shown here is derived from an EMBL/GenBank/DDBJ whole genome shotgun (WGS) entry which is preliminary data.</text>
</comment>
<keyword evidence="7 9" id="KW-0472">Membrane</keyword>
<dbReference type="EMBL" id="JACYFU010000004">
    <property type="protein sequence ID" value="MBD8066828.1"/>
    <property type="molecule type" value="Genomic_DNA"/>
</dbReference>
<dbReference type="RefSeq" id="WP_191777283.1">
    <property type="nucleotide sequence ID" value="NZ_JACYFU010000004.1"/>
</dbReference>
<feature type="transmembrane region" description="Helical" evidence="9">
    <location>
        <begin position="58"/>
        <end position="76"/>
    </location>
</feature>
<dbReference type="GO" id="GO:0005886">
    <property type="term" value="C:plasma membrane"/>
    <property type="evidence" value="ECO:0007669"/>
    <property type="project" value="UniProtKB-SubCell"/>
</dbReference>
<evidence type="ECO:0000313" key="12">
    <source>
        <dbReference type="Proteomes" id="UP000654108"/>
    </source>
</evidence>
<gene>
    <name evidence="11" type="ORF">IC608_15240</name>
</gene>
<keyword evidence="12" id="KW-1185">Reference proteome</keyword>
<evidence type="ECO:0000259" key="10">
    <source>
        <dbReference type="Pfam" id="PF04290"/>
    </source>
</evidence>
<evidence type="ECO:0000256" key="1">
    <source>
        <dbReference type="ARBA" id="ARBA00004429"/>
    </source>
</evidence>
<evidence type="ECO:0000256" key="6">
    <source>
        <dbReference type="ARBA" id="ARBA00022989"/>
    </source>
</evidence>
<dbReference type="AlphaFoldDB" id="A0A927IUG3"/>
<comment type="subunit">
    <text evidence="9">The complex comprises the extracytoplasmic solute receptor protein and the two transmembrane proteins.</text>
</comment>
<evidence type="ECO:0000256" key="4">
    <source>
        <dbReference type="ARBA" id="ARBA00022519"/>
    </source>
</evidence>
<keyword evidence="4 9" id="KW-0997">Cell inner membrane</keyword>
<proteinExistence type="inferred from homology"/>
<dbReference type="InterPro" id="IPR007387">
    <property type="entry name" value="TRAP_DctQ"/>
</dbReference>
<feature type="transmembrane region" description="Helical" evidence="9">
    <location>
        <begin position="138"/>
        <end position="158"/>
    </location>
</feature>
<reference evidence="11" key="1">
    <citation type="submission" date="2020-09" db="EMBL/GenBank/DDBJ databases">
        <title>Genome seq and assembly of Devosia sp.</title>
        <authorList>
            <person name="Chhetri G."/>
        </authorList>
    </citation>
    <scope>NUCLEOTIDE SEQUENCE</scope>
    <source>
        <strain evidence="11">PTR5</strain>
    </source>
</reference>
<name>A0A927IUG3_9HYPH</name>
<sequence length="174" mass="19038">MTSQPTGALHRALGLLASVERVALALLMLIMVGLTVMGVLVRELIPTMARNVAWVDEGARYIMVWMVFLSLGLALAEGRQIAMTSFLERMSPTTQLWVGRLIDLTGLALSLFIAWFGIDMAQSVARTGQFSPTLRIPAAILYYALPVGFLLLALRYALSLFGLNDRRSNMGAAH</sequence>
<feature type="domain" description="Tripartite ATP-independent periplasmic transporters DctQ component" evidence="10">
    <location>
        <begin position="31"/>
        <end position="161"/>
    </location>
</feature>
<evidence type="ECO:0000256" key="7">
    <source>
        <dbReference type="ARBA" id="ARBA00023136"/>
    </source>
</evidence>
<evidence type="ECO:0000256" key="3">
    <source>
        <dbReference type="ARBA" id="ARBA00022475"/>
    </source>
</evidence>
<evidence type="ECO:0000256" key="8">
    <source>
        <dbReference type="ARBA" id="ARBA00038436"/>
    </source>
</evidence>
<dbReference type="Pfam" id="PF04290">
    <property type="entry name" value="DctQ"/>
    <property type="match status" value="1"/>
</dbReference>
<comment type="similarity">
    <text evidence="8 9">Belongs to the TRAP transporter small permease family.</text>
</comment>
<accession>A0A927IUG3</accession>
<evidence type="ECO:0000256" key="2">
    <source>
        <dbReference type="ARBA" id="ARBA00022448"/>
    </source>
</evidence>
<evidence type="ECO:0000313" key="11">
    <source>
        <dbReference type="EMBL" id="MBD8066828.1"/>
    </source>
</evidence>
<evidence type="ECO:0000256" key="9">
    <source>
        <dbReference type="RuleBase" id="RU369079"/>
    </source>
</evidence>
<organism evidence="11 12">
    <name type="scientific">Devosia oryzisoli</name>
    <dbReference type="NCBI Taxonomy" id="2774138"/>
    <lineage>
        <taxon>Bacteria</taxon>
        <taxon>Pseudomonadati</taxon>
        <taxon>Pseudomonadota</taxon>
        <taxon>Alphaproteobacteria</taxon>
        <taxon>Hyphomicrobiales</taxon>
        <taxon>Devosiaceae</taxon>
        <taxon>Devosia</taxon>
    </lineage>
</organism>
<keyword evidence="3" id="KW-1003">Cell membrane</keyword>
<comment type="subcellular location">
    <subcellularLocation>
        <location evidence="1 9">Cell inner membrane</location>
        <topology evidence="1 9">Multi-pass membrane protein</topology>
    </subcellularLocation>
</comment>
<dbReference type="PANTHER" id="PTHR35011:SF10">
    <property type="entry name" value="TRAP TRANSPORTER SMALL PERMEASE PROTEIN"/>
    <property type="match status" value="1"/>
</dbReference>
<dbReference type="PANTHER" id="PTHR35011">
    <property type="entry name" value="2,3-DIKETO-L-GULONATE TRAP TRANSPORTER SMALL PERMEASE PROTEIN YIAM"/>
    <property type="match status" value="1"/>
</dbReference>
<comment type="function">
    <text evidence="9">Part of the tripartite ATP-independent periplasmic (TRAP) transport system.</text>
</comment>
<protein>
    <recommendedName>
        <fullName evidence="9">TRAP transporter small permease protein</fullName>
    </recommendedName>
</protein>
<feature type="transmembrane region" description="Helical" evidence="9">
    <location>
        <begin position="97"/>
        <end position="118"/>
    </location>
</feature>
<evidence type="ECO:0000256" key="5">
    <source>
        <dbReference type="ARBA" id="ARBA00022692"/>
    </source>
</evidence>
<dbReference type="InterPro" id="IPR055348">
    <property type="entry name" value="DctQ"/>
</dbReference>
<keyword evidence="5 9" id="KW-0812">Transmembrane</keyword>
<keyword evidence="2 9" id="KW-0813">Transport</keyword>
<dbReference type="Proteomes" id="UP000654108">
    <property type="component" value="Unassembled WGS sequence"/>
</dbReference>
<keyword evidence="6 9" id="KW-1133">Transmembrane helix</keyword>
<dbReference type="GO" id="GO:0015740">
    <property type="term" value="P:C4-dicarboxylate transport"/>
    <property type="evidence" value="ECO:0007669"/>
    <property type="project" value="TreeGrafter"/>
</dbReference>